<gene>
    <name evidence="2" type="ORF">GPM918_LOCUS32990</name>
    <name evidence="3" type="ORF">SRO942_LOCUS33662</name>
</gene>
<evidence type="ECO:0000256" key="1">
    <source>
        <dbReference type="SAM" id="Phobius"/>
    </source>
</evidence>
<proteinExistence type="predicted"/>
<organism evidence="2 4">
    <name type="scientific">Didymodactylos carnosus</name>
    <dbReference type="NCBI Taxonomy" id="1234261"/>
    <lineage>
        <taxon>Eukaryota</taxon>
        <taxon>Metazoa</taxon>
        <taxon>Spiralia</taxon>
        <taxon>Gnathifera</taxon>
        <taxon>Rotifera</taxon>
        <taxon>Eurotatoria</taxon>
        <taxon>Bdelloidea</taxon>
        <taxon>Philodinida</taxon>
        <taxon>Philodinidae</taxon>
        <taxon>Didymodactylos</taxon>
    </lineage>
</organism>
<dbReference type="EMBL" id="CAJNOQ010017208">
    <property type="protein sequence ID" value="CAF1395078.1"/>
    <property type="molecule type" value="Genomic_DNA"/>
</dbReference>
<keyword evidence="1" id="KW-0472">Membrane</keyword>
<dbReference type="EMBL" id="CAJOBC010082619">
    <property type="protein sequence ID" value="CAF4289276.1"/>
    <property type="molecule type" value="Genomic_DNA"/>
</dbReference>
<keyword evidence="1" id="KW-0812">Transmembrane</keyword>
<keyword evidence="1" id="KW-1133">Transmembrane helix</keyword>
<accession>A0A815KLY9</accession>
<dbReference type="Proteomes" id="UP000681722">
    <property type="component" value="Unassembled WGS sequence"/>
</dbReference>
<evidence type="ECO:0000313" key="2">
    <source>
        <dbReference type="EMBL" id="CAF1395078.1"/>
    </source>
</evidence>
<evidence type="ECO:0000313" key="3">
    <source>
        <dbReference type="EMBL" id="CAF4289276.1"/>
    </source>
</evidence>
<evidence type="ECO:0000313" key="4">
    <source>
        <dbReference type="Proteomes" id="UP000663829"/>
    </source>
</evidence>
<sequence>MVPSQTIVCQTPSELELLLEISELDHLKPLFINKYSTSDDLLEIDLDSIIENVADCQKLKLALQEVNSSCPADECEADLELDQIDQDLQRIDAYIEQIVQSTNNRKTFIKRHTTTIVAITAFVAVIGCFLFIKRKR</sequence>
<feature type="transmembrane region" description="Helical" evidence="1">
    <location>
        <begin position="113"/>
        <end position="132"/>
    </location>
</feature>
<name>A0A815KLY9_9BILA</name>
<comment type="caution">
    <text evidence="2">The sequence shown here is derived from an EMBL/GenBank/DDBJ whole genome shotgun (WGS) entry which is preliminary data.</text>
</comment>
<dbReference type="Proteomes" id="UP000663829">
    <property type="component" value="Unassembled WGS sequence"/>
</dbReference>
<protein>
    <submittedName>
        <fullName evidence="2">Uncharacterized protein</fullName>
    </submittedName>
</protein>
<dbReference type="AlphaFoldDB" id="A0A815KLY9"/>
<keyword evidence="4" id="KW-1185">Reference proteome</keyword>
<reference evidence="2" key="1">
    <citation type="submission" date="2021-02" db="EMBL/GenBank/DDBJ databases">
        <authorList>
            <person name="Nowell W R."/>
        </authorList>
    </citation>
    <scope>NUCLEOTIDE SEQUENCE</scope>
</reference>